<dbReference type="CDD" id="cd12797">
    <property type="entry name" value="M23_peptidase"/>
    <property type="match status" value="1"/>
</dbReference>
<keyword evidence="1" id="KW-0732">Signal</keyword>
<dbReference type="AlphaFoldDB" id="A0A223NU80"/>
<dbReference type="PANTHER" id="PTHR21666:SF285">
    <property type="entry name" value="M23 FAMILY METALLOPEPTIDASE"/>
    <property type="match status" value="1"/>
</dbReference>
<dbReference type="OrthoDB" id="9810477at2"/>
<reference evidence="3 4" key="1">
    <citation type="submission" date="2017-08" db="EMBL/GenBank/DDBJ databases">
        <title>Complete genome sequence of Mucilaginibacter sp. strain BJC16-A31.</title>
        <authorList>
            <consortium name="Henan University of Science and Technology"/>
            <person name="You X."/>
        </authorList>
    </citation>
    <scope>NUCLEOTIDE SEQUENCE [LARGE SCALE GENOMIC DNA]</scope>
    <source>
        <strain evidence="3 4">BJC16-A31</strain>
    </source>
</reference>
<dbReference type="InterPro" id="IPR050570">
    <property type="entry name" value="Cell_wall_metabolism_enzyme"/>
</dbReference>
<dbReference type="RefSeq" id="WP_094569721.1">
    <property type="nucleotide sequence ID" value="NZ_CP022743.1"/>
</dbReference>
<feature type="chain" id="PRO_5013256932" evidence="1">
    <location>
        <begin position="22"/>
        <end position="572"/>
    </location>
</feature>
<dbReference type="KEGG" id="muc:MuYL_1336"/>
<name>A0A223NU80_9SPHI</name>
<dbReference type="InterPro" id="IPR011055">
    <property type="entry name" value="Dup_hybrid_motif"/>
</dbReference>
<organism evidence="3 4">
    <name type="scientific">Mucilaginibacter xinganensis</name>
    <dbReference type="NCBI Taxonomy" id="1234841"/>
    <lineage>
        <taxon>Bacteria</taxon>
        <taxon>Pseudomonadati</taxon>
        <taxon>Bacteroidota</taxon>
        <taxon>Sphingobacteriia</taxon>
        <taxon>Sphingobacteriales</taxon>
        <taxon>Sphingobacteriaceae</taxon>
        <taxon>Mucilaginibacter</taxon>
    </lineage>
</organism>
<protein>
    <submittedName>
        <fullName evidence="3">Peptidase M23</fullName>
    </submittedName>
</protein>
<accession>A0A223NU80</accession>
<evidence type="ECO:0000313" key="3">
    <source>
        <dbReference type="EMBL" id="ASU33234.1"/>
    </source>
</evidence>
<gene>
    <name evidence="3" type="ORF">MuYL_1336</name>
</gene>
<dbReference type="EMBL" id="CP022743">
    <property type="protein sequence ID" value="ASU33234.1"/>
    <property type="molecule type" value="Genomic_DNA"/>
</dbReference>
<evidence type="ECO:0000256" key="1">
    <source>
        <dbReference type="SAM" id="SignalP"/>
    </source>
</evidence>
<dbReference type="GO" id="GO:0004222">
    <property type="term" value="F:metalloendopeptidase activity"/>
    <property type="evidence" value="ECO:0007669"/>
    <property type="project" value="TreeGrafter"/>
</dbReference>
<evidence type="ECO:0000313" key="4">
    <source>
        <dbReference type="Proteomes" id="UP000215002"/>
    </source>
</evidence>
<dbReference type="InterPro" id="IPR016047">
    <property type="entry name" value="M23ase_b-sheet_dom"/>
</dbReference>
<dbReference type="Proteomes" id="UP000215002">
    <property type="component" value="Chromosome"/>
</dbReference>
<dbReference type="Pfam" id="PF01551">
    <property type="entry name" value="Peptidase_M23"/>
    <property type="match status" value="1"/>
</dbReference>
<dbReference type="SUPFAM" id="SSF51261">
    <property type="entry name" value="Duplicated hybrid motif"/>
    <property type="match status" value="1"/>
</dbReference>
<proteinExistence type="predicted"/>
<dbReference type="PANTHER" id="PTHR21666">
    <property type="entry name" value="PEPTIDASE-RELATED"/>
    <property type="match status" value="1"/>
</dbReference>
<sequence>MSKKYFSAFFIISCCCFNLFAQGPIQSRQYPQNFFRYPLDLPPSTAGSFGELRGAHFHSGLDFKTNQQTGYPVHAAYDGYVSRLRIQFGGFGHAIYITHPNGFTTVYGHVKTFTPAMAKIIRDEQYRQHSFEVDIKLDPLQLMVCQGEVIAMSGNEGASAGPHLHFEIRDTQTEETINPQLFGLTIPDRVPPSITAIGIYHLDGNPFSENTRRQFFGVTGSNGNYHLISPQVVNLTGQIGFGISTNDMTSVSPNHNGIYSCELKLDGKTVYTFAVERFAFDQTHAINAYIDYPELMKTHRWIQKCFLLPGSKISLYPQSVNRGLIDFNDGGTHDVQYVVKDVAGNTSTLNLKVKAGSADNTLSIIKTGGNLFHYDQKNEFGNDKVKVVIMPGNLYDDLLFTYKILPKRQGAFSATHSIHNKFTPVHDSYELWIKPDSNIGKYADKAVIVSTDGAMAGGTYQDGYIKAQPHTFGDFFIKLDTVAPVIIPLNIKPNANMAAAKGIFFRMSDNLSGIRSYTGKIDGKWVLMEWDFKSKVLGYSFNTDIAPGKHIFELTVSDNKNNSKYFTAAFNR</sequence>
<feature type="domain" description="M23ase beta-sheet core" evidence="2">
    <location>
        <begin position="57"/>
        <end position="114"/>
    </location>
</feature>
<dbReference type="Gene3D" id="2.70.70.10">
    <property type="entry name" value="Glucose Permease (Domain IIA)"/>
    <property type="match status" value="1"/>
</dbReference>
<keyword evidence="4" id="KW-1185">Reference proteome</keyword>
<evidence type="ECO:0000259" key="2">
    <source>
        <dbReference type="Pfam" id="PF01551"/>
    </source>
</evidence>
<feature type="signal peptide" evidence="1">
    <location>
        <begin position="1"/>
        <end position="21"/>
    </location>
</feature>